<dbReference type="Proteomes" id="UP000672097">
    <property type="component" value="Unassembled WGS sequence"/>
</dbReference>
<name>A0ABS5DZ97_9BURK</name>
<accession>A0ABS5DZ97</accession>
<evidence type="ECO:0000259" key="3">
    <source>
        <dbReference type="Pfam" id="PF01494"/>
    </source>
</evidence>
<keyword evidence="2 4" id="KW-0503">Monooxygenase</keyword>
<protein>
    <submittedName>
        <fullName evidence="4">FAD-dependent monooxygenase</fullName>
    </submittedName>
</protein>
<evidence type="ECO:0000313" key="4">
    <source>
        <dbReference type="EMBL" id="MBQ0936475.1"/>
    </source>
</evidence>
<proteinExistence type="predicted"/>
<evidence type="ECO:0000256" key="1">
    <source>
        <dbReference type="ARBA" id="ARBA00023002"/>
    </source>
</evidence>
<dbReference type="Pfam" id="PF01494">
    <property type="entry name" value="FAD_binding_3"/>
    <property type="match status" value="1"/>
</dbReference>
<dbReference type="InterPro" id="IPR036188">
    <property type="entry name" value="FAD/NAD-bd_sf"/>
</dbReference>
<dbReference type="SUPFAM" id="SSF51905">
    <property type="entry name" value="FAD/NAD(P)-binding domain"/>
    <property type="match status" value="1"/>
</dbReference>
<dbReference type="PANTHER" id="PTHR13789:SF309">
    <property type="entry name" value="PUTATIVE (AFU_ORTHOLOGUE AFUA_6G14510)-RELATED"/>
    <property type="match status" value="1"/>
</dbReference>
<evidence type="ECO:0000256" key="2">
    <source>
        <dbReference type="ARBA" id="ARBA00023033"/>
    </source>
</evidence>
<dbReference type="EMBL" id="JAGQDG010000005">
    <property type="protein sequence ID" value="MBQ0936475.1"/>
    <property type="molecule type" value="Genomic_DNA"/>
</dbReference>
<sequence length="391" mass="42394">MKIAIVGAGIGGLALATMVQRAGHQVCLWERFEQPKPVGSGLVIQPVGLGVLDHLGLGDQARAMGAPLVRMQGHLPQGRSVLDVAYRPDQPGLALHRAALFEVLWQAAQAAGVPVRTRMSIHSATLESGQRVLRDAQGQALEAVDLVVDASGAGSRLSTLQARPLNYGAIWGTVRWPHDTALPFNELRQRYRGASHMVGVLPVGRLPGDSDPRAALFWSMPARDLDAWAHTDLAAWQAQALGLWPELHPFITQITDTAQMTPARYAHGTLRRPYEPGLVFIGDAAHRASPQLGQGANMALLDALALFTALQNHPLERALPRYAAMRRWHVRSYQAMSAVFTPMYQSGSRVLPLLRDHVLAPCAQLPGIKQLLTALVSGDMLPPLARVDAQR</sequence>
<dbReference type="RefSeq" id="WP_210809830.1">
    <property type="nucleotide sequence ID" value="NZ_JAGQDG010000005.1"/>
</dbReference>
<feature type="domain" description="FAD-binding" evidence="3">
    <location>
        <begin position="2"/>
        <end position="313"/>
    </location>
</feature>
<dbReference type="InterPro" id="IPR050493">
    <property type="entry name" value="FAD-dep_Monooxygenase_BioMet"/>
</dbReference>
<comment type="caution">
    <text evidence="4">The sequence shown here is derived from an EMBL/GenBank/DDBJ whole genome shotgun (WGS) entry which is preliminary data.</text>
</comment>
<keyword evidence="1" id="KW-0560">Oxidoreductase</keyword>
<dbReference type="GO" id="GO:0004497">
    <property type="term" value="F:monooxygenase activity"/>
    <property type="evidence" value="ECO:0007669"/>
    <property type="project" value="UniProtKB-KW"/>
</dbReference>
<gene>
    <name evidence="4" type="ORF">KAK11_14125</name>
</gene>
<keyword evidence="5" id="KW-1185">Reference proteome</keyword>
<dbReference type="InterPro" id="IPR002938">
    <property type="entry name" value="FAD-bd"/>
</dbReference>
<dbReference type="PANTHER" id="PTHR13789">
    <property type="entry name" value="MONOOXYGENASE"/>
    <property type="match status" value="1"/>
</dbReference>
<dbReference type="PRINTS" id="PR00420">
    <property type="entry name" value="RNGMNOXGNASE"/>
</dbReference>
<organism evidence="4 5">
    <name type="scientific">Ideonella paludis</name>
    <dbReference type="NCBI Taxonomy" id="1233411"/>
    <lineage>
        <taxon>Bacteria</taxon>
        <taxon>Pseudomonadati</taxon>
        <taxon>Pseudomonadota</taxon>
        <taxon>Betaproteobacteria</taxon>
        <taxon>Burkholderiales</taxon>
        <taxon>Sphaerotilaceae</taxon>
        <taxon>Ideonella</taxon>
    </lineage>
</organism>
<dbReference type="Gene3D" id="3.50.50.60">
    <property type="entry name" value="FAD/NAD(P)-binding domain"/>
    <property type="match status" value="1"/>
</dbReference>
<evidence type="ECO:0000313" key="5">
    <source>
        <dbReference type="Proteomes" id="UP000672097"/>
    </source>
</evidence>
<reference evidence="4 5" key="1">
    <citation type="submission" date="2021-04" db="EMBL/GenBank/DDBJ databases">
        <title>The genome sequence of type strain Ideonella paludis KCTC 32238.</title>
        <authorList>
            <person name="Liu Y."/>
        </authorList>
    </citation>
    <scope>NUCLEOTIDE SEQUENCE [LARGE SCALE GENOMIC DNA]</scope>
    <source>
        <strain evidence="4 5">KCTC 32238</strain>
    </source>
</reference>